<dbReference type="InterPro" id="IPR051335">
    <property type="entry name" value="Alanyl-tRNA_Editing_Enzymes"/>
</dbReference>
<dbReference type="GO" id="GO:0006419">
    <property type="term" value="P:alanyl-tRNA aminoacylation"/>
    <property type="evidence" value="ECO:0007669"/>
    <property type="project" value="InterPro"/>
</dbReference>
<feature type="domain" description="Alanyl-transfer RNA synthetases family profile" evidence="3">
    <location>
        <begin position="1"/>
        <end position="220"/>
    </location>
</feature>
<dbReference type="InterPro" id="IPR018164">
    <property type="entry name" value="Ala-tRNA-synth_IIc_N"/>
</dbReference>
<dbReference type="InterPro" id="IPR018165">
    <property type="entry name" value="Ala-tRNA-synth_IIc_core"/>
</dbReference>
<accession>A0A9Y1BTH8</accession>
<keyword evidence="1" id="KW-0479">Metal-binding</keyword>
<evidence type="ECO:0000313" key="4">
    <source>
        <dbReference type="EMBL" id="UJG44928.1"/>
    </source>
</evidence>
<dbReference type="GO" id="GO:0003676">
    <property type="term" value="F:nucleic acid binding"/>
    <property type="evidence" value="ECO:0007669"/>
    <property type="project" value="InterPro"/>
</dbReference>
<dbReference type="EMBL" id="CP084167">
    <property type="protein sequence ID" value="UJG44928.1"/>
    <property type="molecule type" value="Genomic_DNA"/>
</dbReference>
<sequence>MNDNLAELPLYWQAQYQSTLITKITEIKGNNISFKQTIFYPGGGGQPCDEGLLEFRKGESSEEFKIISTYKEDGKIWHKLDHEGIYLSPGQQVLLKLNWEKRYSLMRAHTAQHLFSHFIKKKLDCETLKANFEPFVIDIEVNKDLSVEDVLEVLSDVNLTISENSKVNSIIVSQEEYQKKYRHKIRGKDSKETIVRLIEIEKINDLVCCGGIHIDNLLEIQGIVLQEIKHNKIKLLIGEHGLFYANKQRDFIIQLEKITTKKDDKLINVIKNRFEDYIRVNDALVETLSLIFKNIKQDTEMVKELNYVSLQLPNLNRETIINSIKTVPPSVFITLLGHNNILYLISTSDVSSADVVKKLQETNSYKGGGNQKFAQIKLEETEKIEEVEKKIKQIIDNMQSN</sequence>
<dbReference type="Pfam" id="PF01411">
    <property type="entry name" value="tRNA-synt_2c"/>
    <property type="match status" value="1"/>
</dbReference>
<reference evidence="4" key="1">
    <citation type="journal article" date="2022" name="Nat. Microbiol.">
        <title>Unique mobile elements and scalable gene flow at the prokaryote-eukaryote boundary revealed by circularized Asgard archaea genomes.</title>
        <authorList>
            <person name="Wu F."/>
            <person name="Speth D.R."/>
            <person name="Philosof A."/>
            <person name="Cremiere A."/>
            <person name="Narayanan A."/>
            <person name="Barco R.A."/>
            <person name="Connon S.A."/>
            <person name="Amend J.P."/>
            <person name="Antoshechkin I.A."/>
            <person name="Orphan V.J."/>
        </authorList>
    </citation>
    <scope>NUCLEOTIDE SEQUENCE</scope>
    <source>
        <strain evidence="4">PR6</strain>
    </source>
</reference>
<protein>
    <submittedName>
        <fullName evidence="4">Alanyl-tRNA editing protein</fullName>
    </submittedName>
</protein>
<evidence type="ECO:0000256" key="1">
    <source>
        <dbReference type="ARBA" id="ARBA00022723"/>
    </source>
</evidence>
<dbReference type="InterPro" id="IPR018163">
    <property type="entry name" value="Thr/Ala-tRNA-synth_IIc_edit"/>
</dbReference>
<dbReference type="PANTHER" id="PTHR43462:SF1">
    <property type="entry name" value="ALANYL-TRNA EDITING PROTEIN AARSD1"/>
    <property type="match status" value="1"/>
</dbReference>
<dbReference type="Gene3D" id="3.30.980.10">
    <property type="entry name" value="Threonyl-trna Synthetase, Chain A, domain 2"/>
    <property type="match status" value="1"/>
</dbReference>
<organism evidence="4">
    <name type="scientific">Candidatus Heimdallarchaeum endolithica</name>
    <dbReference type="NCBI Taxonomy" id="2876572"/>
    <lineage>
        <taxon>Archaea</taxon>
        <taxon>Promethearchaeati</taxon>
        <taxon>Candidatus Heimdallarchaeota</taxon>
        <taxon>Candidatus Heimdallarchaeia (ex Rinke et al. 2021) (nom. nud.)</taxon>
        <taxon>Candidatus Heimdallarchaeales</taxon>
        <taxon>Candidatus Heimdallarchaeaceae</taxon>
        <taxon>Candidatus Heimdallarchaeum</taxon>
    </lineage>
</organism>
<dbReference type="GO" id="GO:0004813">
    <property type="term" value="F:alanine-tRNA ligase activity"/>
    <property type="evidence" value="ECO:0007669"/>
    <property type="project" value="InterPro"/>
</dbReference>
<dbReference type="Gene3D" id="2.40.30.130">
    <property type="match status" value="1"/>
</dbReference>
<keyword evidence="2" id="KW-0862">Zinc</keyword>
<dbReference type="AlphaFoldDB" id="A0A9Y1BTH8"/>
<dbReference type="GO" id="GO:0002161">
    <property type="term" value="F:aminoacyl-tRNA deacylase activity"/>
    <property type="evidence" value="ECO:0007669"/>
    <property type="project" value="UniProtKB-ARBA"/>
</dbReference>
<proteinExistence type="predicted"/>
<dbReference type="SUPFAM" id="SSF55186">
    <property type="entry name" value="ThrRS/AlaRS common domain"/>
    <property type="match status" value="1"/>
</dbReference>
<dbReference type="PANTHER" id="PTHR43462">
    <property type="entry name" value="ALANYL-TRNA EDITING PROTEIN"/>
    <property type="match status" value="1"/>
</dbReference>
<dbReference type="SUPFAM" id="SSF50447">
    <property type="entry name" value="Translation proteins"/>
    <property type="match status" value="1"/>
</dbReference>
<dbReference type="InterPro" id="IPR009000">
    <property type="entry name" value="Transl_B-barrel_sf"/>
</dbReference>
<dbReference type="PROSITE" id="PS50860">
    <property type="entry name" value="AA_TRNA_LIGASE_II_ALA"/>
    <property type="match status" value="1"/>
</dbReference>
<gene>
    <name evidence="4" type="ORF">K9W46_07035</name>
</gene>
<evidence type="ECO:0000259" key="3">
    <source>
        <dbReference type="PROSITE" id="PS50860"/>
    </source>
</evidence>
<dbReference type="GO" id="GO:0005524">
    <property type="term" value="F:ATP binding"/>
    <property type="evidence" value="ECO:0007669"/>
    <property type="project" value="InterPro"/>
</dbReference>
<dbReference type="GO" id="GO:0046872">
    <property type="term" value="F:metal ion binding"/>
    <property type="evidence" value="ECO:0007669"/>
    <property type="project" value="UniProtKB-KW"/>
</dbReference>
<name>A0A9Y1BTH8_9ARCH</name>
<dbReference type="Proteomes" id="UP001200513">
    <property type="component" value="Chromosome"/>
</dbReference>
<evidence type="ECO:0000256" key="2">
    <source>
        <dbReference type="ARBA" id="ARBA00022833"/>
    </source>
</evidence>